<dbReference type="EMBL" id="BRZM01000037">
    <property type="protein sequence ID" value="GLD59133.1"/>
    <property type="molecule type" value="Genomic_DNA"/>
</dbReference>
<dbReference type="Gene3D" id="6.10.250.100">
    <property type="match status" value="1"/>
</dbReference>
<gene>
    <name evidence="1" type="ORF">AKAME5_001116300</name>
</gene>
<keyword evidence="2" id="KW-1185">Reference proteome</keyword>
<evidence type="ECO:0000313" key="1">
    <source>
        <dbReference type="EMBL" id="GLD59133.1"/>
    </source>
</evidence>
<comment type="caution">
    <text evidence="1">The sequence shown here is derived from an EMBL/GenBank/DDBJ whole genome shotgun (WGS) entry which is preliminary data.</text>
</comment>
<sequence length="183" mass="20975">MSVDLDHSLHLKQLYESHYDRATSLRWTIRSMRIPQEGTIRSKFSCHTGRLQSAAMKFSLIAAFVLLALAQGSFAQDAADLERLGQYFEELKNKMTQDLTEIIRNHDLANQAQTFLEDKKTQLEPLATQIQEQLRTAATNLEEHVKPLAANVQTQIQPMMENFQKQLEAIFQRMTEQARAIGN</sequence>
<name>A0AAD3R835_LATJO</name>
<dbReference type="SUPFAM" id="SSF58113">
    <property type="entry name" value="Apolipoprotein A-I"/>
    <property type="match status" value="1"/>
</dbReference>
<dbReference type="AlphaFoldDB" id="A0AAD3R835"/>
<dbReference type="Proteomes" id="UP001279410">
    <property type="component" value="Unassembled WGS sequence"/>
</dbReference>
<organism evidence="1 2">
    <name type="scientific">Lates japonicus</name>
    <name type="common">Japanese lates</name>
    <dbReference type="NCBI Taxonomy" id="270547"/>
    <lineage>
        <taxon>Eukaryota</taxon>
        <taxon>Metazoa</taxon>
        <taxon>Chordata</taxon>
        <taxon>Craniata</taxon>
        <taxon>Vertebrata</taxon>
        <taxon>Euteleostomi</taxon>
        <taxon>Actinopterygii</taxon>
        <taxon>Neopterygii</taxon>
        <taxon>Teleostei</taxon>
        <taxon>Neoteleostei</taxon>
        <taxon>Acanthomorphata</taxon>
        <taxon>Carangaria</taxon>
        <taxon>Carangaria incertae sedis</taxon>
        <taxon>Centropomidae</taxon>
        <taxon>Lates</taxon>
    </lineage>
</organism>
<accession>A0AAD3R835</accession>
<protein>
    <submittedName>
        <fullName evidence="1">Type-4 ice-structuring protein LS-12-like isoform X1</fullName>
    </submittedName>
</protein>
<evidence type="ECO:0000313" key="2">
    <source>
        <dbReference type="Proteomes" id="UP001279410"/>
    </source>
</evidence>
<proteinExistence type="predicted"/>
<reference evidence="1" key="1">
    <citation type="submission" date="2022-08" db="EMBL/GenBank/DDBJ databases">
        <title>Genome sequencing of akame (Lates japonicus).</title>
        <authorList>
            <person name="Hashiguchi Y."/>
            <person name="Takahashi H."/>
        </authorList>
    </citation>
    <scope>NUCLEOTIDE SEQUENCE</scope>
    <source>
        <strain evidence="1">Kochi</strain>
    </source>
</reference>